<dbReference type="Pfam" id="PF00175">
    <property type="entry name" value="NAD_binding_1"/>
    <property type="match status" value="1"/>
</dbReference>
<evidence type="ECO:0000256" key="2">
    <source>
        <dbReference type="ARBA" id="ARBA00022448"/>
    </source>
</evidence>
<keyword evidence="6 12" id="KW-0274">FAD</keyword>
<dbReference type="PANTHER" id="PTHR19384:SF128">
    <property type="entry name" value="NADPH OXIDOREDUCTASE A"/>
    <property type="match status" value="1"/>
</dbReference>
<accession>G5JKG4</accession>
<comment type="cofactor">
    <cofactor evidence="12">
        <name>FMN</name>
        <dbReference type="ChEBI" id="CHEBI:58210"/>
    </cofactor>
    <text evidence="12">Binds 1 FMN per subunit.</text>
</comment>
<dbReference type="GO" id="GO:0005829">
    <property type="term" value="C:cytosol"/>
    <property type="evidence" value="ECO:0007669"/>
    <property type="project" value="TreeGrafter"/>
</dbReference>
<dbReference type="InterPro" id="IPR023173">
    <property type="entry name" value="NADPH_Cyt_P450_Rdtase_alpha"/>
</dbReference>
<evidence type="ECO:0000256" key="12">
    <source>
        <dbReference type="PIRSR" id="PIRSR000207-1"/>
    </source>
</evidence>
<dbReference type="PIRSF" id="PIRSF000207">
    <property type="entry name" value="SiR-FP_CysJ"/>
    <property type="match status" value="1"/>
</dbReference>
<evidence type="ECO:0000256" key="1">
    <source>
        <dbReference type="ARBA" id="ARBA00012604"/>
    </source>
</evidence>
<feature type="binding site" evidence="12">
    <location>
        <position position="443"/>
    </location>
    <ligand>
        <name>FAD</name>
        <dbReference type="ChEBI" id="CHEBI:57692"/>
    </ligand>
</feature>
<dbReference type="InterPro" id="IPR010199">
    <property type="entry name" value="CysJ"/>
</dbReference>
<feature type="binding site" evidence="12">
    <location>
        <begin position="437"/>
        <end position="439"/>
    </location>
    <ligand>
        <name>FAD</name>
        <dbReference type="ChEBI" id="CHEBI:57692"/>
    </ligand>
</feature>
<dbReference type="FunFam" id="3.40.50.80:FF:000001">
    <property type="entry name" value="NADPH--cytochrome P450 reductase 1"/>
    <property type="match status" value="1"/>
</dbReference>
<protein>
    <recommendedName>
        <fullName evidence="1">assimilatory sulfite reductase (NADPH)</fullName>
        <ecNumber evidence="1">1.8.1.2</ecNumber>
    </recommendedName>
</protein>
<evidence type="ECO:0000259" key="15">
    <source>
        <dbReference type="PROSITE" id="PS51384"/>
    </source>
</evidence>
<evidence type="ECO:0000256" key="13">
    <source>
        <dbReference type="SAM" id="MobiDB-lite"/>
    </source>
</evidence>
<dbReference type="InterPro" id="IPR008254">
    <property type="entry name" value="Flavodoxin/NO_synth"/>
</dbReference>
<feature type="binding site" evidence="12">
    <location>
        <position position="594"/>
    </location>
    <ligand>
        <name>NADP(+)</name>
        <dbReference type="ChEBI" id="CHEBI:58349"/>
    </ligand>
</feature>
<comment type="caution">
    <text evidence="16">The sequence shown here is derived from an EMBL/GenBank/DDBJ whole genome shotgun (WGS) entry which is preliminary data.</text>
</comment>
<feature type="binding site" evidence="12">
    <location>
        <position position="632"/>
    </location>
    <ligand>
        <name>FAD</name>
        <dbReference type="ChEBI" id="CHEBI:57692"/>
    </ligand>
</feature>
<dbReference type="PROSITE" id="PS50902">
    <property type="entry name" value="FLAVODOXIN_LIKE"/>
    <property type="match status" value="1"/>
</dbReference>
<keyword evidence="10" id="KW-0198">Cysteine biosynthesis</keyword>
<evidence type="ECO:0000256" key="11">
    <source>
        <dbReference type="ARBA" id="ARBA00052219"/>
    </source>
</evidence>
<evidence type="ECO:0000313" key="16">
    <source>
        <dbReference type="EMBL" id="EHJ07335.1"/>
    </source>
</evidence>
<dbReference type="AlphaFoldDB" id="G5JKG4"/>
<dbReference type="PRINTS" id="PR00371">
    <property type="entry name" value="FPNCR"/>
</dbReference>
<feature type="binding site" evidence="12">
    <location>
        <begin position="419"/>
        <end position="422"/>
    </location>
    <ligand>
        <name>FAD</name>
        <dbReference type="ChEBI" id="CHEBI:57692"/>
    </ligand>
</feature>
<reference evidence="16 17" key="1">
    <citation type="journal article" date="2012" name="BMC Genomics">
        <title>Comparative genomic analysis of the genus Staphylococcus including Staphylococcus aureus and its newly described sister species Staphylococcus simiae.</title>
        <authorList>
            <person name="Suzuki H."/>
            <person name="Lefebure T."/>
            <person name="Pavinski Bitar P."/>
            <person name="Stanhope M.J."/>
        </authorList>
    </citation>
    <scope>NUCLEOTIDE SEQUENCE [LARGE SCALE GENOMIC DNA]</scope>
    <source>
        <strain evidence="16 17">CCM 7213</strain>
    </source>
</reference>
<feature type="binding site" evidence="12">
    <location>
        <begin position="452"/>
        <end position="455"/>
    </location>
    <ligand>
        <name>FAD</name>
        <dbReference type="ChEBI" id="CHEBI:57692"/>
    </ligand>
</feature>
<dbReference type="SUPFAM" id="SSF63380">
    <property type="entry name" value="Riboflavin synthase domain-like"/>
    <property type="match status" value="1"/>
</dbReference>
<name>G5JKG4_9STAP</name>
<dbReference type="InterPro" id="IPR017927">
    <property type="entry name" value="FAD-bd_FR_type"/>
</dbReference>
<dbReference type="PANTHER" id="PTHR19384">
    <property type="entry name" value="NITRIC OXIDE SYNTHASE-RELATED"/>
    <property type="match status" value="1"/>
</dbReference>
<evidence type="ECO:0000256" key="5">
    <source>
        <dbReference type="ARBA" id="ARBA00022643"/>
    </source>
</evidence>
<dbReference type="InterPro" id="IPR003097">
    <property type="entry name" value="CysJ-like_FAD-binding"/>
</dbReference>
<dbReference type="PRINTS" id="PR00369">
    <property type="entry name" value="FLAVODOXIN"/>
</dbReference>
<dbReference type="InterPro" id="IPR001709">
    <property type="entry name" value="Flavoprot_Pyr_Nucl_cyt_Rdtase"/>
</dbReference>
<dbReference type="InterPro" id="IPR039261">
    <property type="entry name" value="FNR_nucleotide-bd"/>
</dbReference>
<dbReference type="GO" id="GO:0004783">
    <property type="term" value="F:sulfite reductase (NADPH) activity"/>
    <property type="evidence" value="ECO:0007669"/>
    <property type="project" value="UniProtKB-EC"/>
</dbReference>
<feature type="region of interest" description="Disordered" evidence="13">
    <location>
        <begin position="44"/>
        <end position="77"/>
    </location>
</feature>
<organism evidence="16 17">
    <name type="scientific">Staphylococcus simiae CCM 7213 = CCUG 51256</name>
    <dbReference type="NCBI Taxonomy" id="911238"/>
    <lineage>
        <taxon>Bacteria</taxon>
        <taxon>Bacillati</taxon>
        <taxon>Bacillota</taxon>
        <taxon>Bacilli</taxon>
        <taxon>Bacillales</taxon>
        <taxon>Staphylococcaceae</taxon>
        <taxon>Staphylococcus</taxon>
    </lineage>
</organism>
<dbReference type="PATRIC" id="fig|911238.3.peg.1726"/>
<keyword evidence="8" id="KW-0249">Electron transport</keyword>
<dbReference type="Proteomes" id="UP000005413">
    <property type="component" value="Unassembled WGS sequence"/>
</dbReference>
<feature type="binding site" evidence="12">
    <location>
        <begin position="184"/>
        <end position="193"/>
    </location>
    <ligand>
        <name>FMN</name>
        <dbReference type="ChEBI" id="CHEBI:58210"/>
    </ligand>
</feature>
<evidence type="ECO:0000256" key="10">
    <source>
        <dbReference type="ARBA" id="ARBA00023192"/>
    </source>
</evidence>
<keyword evidence="5 12" id="KW-0288">FMN</keyword>
<dbReference type="GO" id="GO:0016651">
    <property type="term" value="F:oxidoreductase activity, acting on NAD(P)H"/>
    <property type="evidence" value="ECO:0007669"/>
    <property type="project" value="UniProtKB-ARBA"/>
</dbReference>
<dbReference type="InterPro" id="IPR001433">
    <property type="entry name" value="OxRdtase_FAD/NAD-bd"/>
</dbReference>
<dbReference type="GO" id="GO:0019344">
    <property type="term" value="P:cysteine biosynthetic process"/>
    <property type="evidence" value="ECO:0007669"/>
    <property type="project" value="UniProtKB-KW"/>
</dbReference>
<feature type="domain" description="FAD-binding FR-type" evidence="15">
    <location>
        <begin position="264"/>
        <end position="481"/>
    </location>
</feature>
<feature type="binding site" evidence="12">
    <location>
        <position position="354"/>
    </location>
    <ligand>
        <name>FAD</name>
        <dbReference type="ChEBI" id="CHEBI:57692"/>
    </ligand>
</feature>
<dbReference type="EC" id="1.8.1.2" evidence="1"/>
<dbReference type="Gene3D" id="3.40.50.360">
    <property type="match status" value="1"/>
</dbReference>
<dbReference type="Pfam" id="PF00258">
    <property type="entry name" value="Flavodoxin_1"/>
    <property type="match status" value="1"/>
</dbReference>
<dbReference type="CDD" id="cd06199">
    <property type="entry name" value="SiR"/>
    <property type="match status" value="1"/>
</dbReference>
<feature type="binding site" evidence="12">
    <location>
        <begin position="552"/>
        <end position="553"/>
    </location>
    <ligand>
        <name>NADP(+)</name>
        <dbReference type="ChEBI" id="CHEBI:58349"/>
    </ligand>
</feature>
<sequence length="632" mass="71846">MKLNASNSPFTASQADELNTLIRSLSSKQKYWLSGYLLNEQTLEGDGHSSTSTDEVELPNSATPLNNQQQSSIPSETAHMLEKKEPHIESNGSHITVLYGTESGNAMNLAEIFTDRLIDIGHDVTLNAMDDFDTTTVSQIENLFIITSTHGEGDPPDNAWDFYDFLESKQAPRLDHVSFSVLALGDQTYEFFCQAGKDADTGLEKLGAQRLYPRVDCDIDYEEDAEKWMANVINTIDNTENNVQSEPIISESIKSAKEKKYSKSNPYYAEVLANDNLNGEGSNKETRHVELLLDNFGESYDPGDCIGVLPKNDPQMVDLLISMLGWDPESQIPINANGDTLSVEEALTTHFEITRLTLPLLMSAELYFDNDELTEQMEEEDWAKEYVVGRDLIDLLTDFPTTELQPENLTDILRKLPPREYSISSSFMATPDEVHLTVGTVRYQAHQRQRKGVCSVQFAERVKPGDMVPIYLKRNANFKFPTSEDIPVIMIGPGTGIAPFRSYLQEREELGLTGQTWLFFGEQHRTTDFLYEDELQQWLDNGNLSRLDLAFSRDTEQKEYVQHRILEHSHLFNEWLEQGAAIYICGDEKCMAKDVHQAIKDVLVKECHISQEEAETVLRQMKQQHRYQRDVY</sequence>
<proteinExistence type="predicted"/>
<evidence type="ECO:0000256" key="7">
    <source>
        <dbReference type="ARBA" id="ARBA00022857"/>
    </source>
</evidence>
<gene>
    <name evidence="16" type="ORF">SS7213T_09879</name>
</gene>
<dbReference type="InterPro" id="IPR001094">
    <property type="entry name" value="Flavdoxin-like"/>
</dbReference>
<dbReference type="PROSITE" id="PS51384">
    <property type="entry name" value="FAD_FR"/>
    <property type="match status" value="1"/>
</dbReference>
<keyword evidence="7 12" id="KW-0521">NADP</keyword>
<dbReference type="InterPro" id="IPR029039">
    <property type="entry name" value="Flavoprotein-like_sf"/>
</dbReference>
<dbReference type="SUPFAM" id="SSF52343">
    <property type="entry name" value="Ferredoxin reductase-like, C-terminal NADP-linked domain"/>
    <property type="match status" value="1"/>
</dbReference>
<dbReference type="EMBL" id="AEUN01000483">
    <property type="protein sequence ID" value="EHJ07335.1"/>
    <property type="molecule type" value="Genomic_DNA"/>
</dbReference>
<evidence type="ECO:0000256" key="4">
    <source>
        <dbReference type="ARBA" id="ARBA00022630"/>
    </source>
</evidence>
<evidence type="ECO:0000313" key="17">
    <source>
        <dbReference type="Proteomes" id="UP000005413"/>
    </source>
</evidence>
<keyword evidence="9" id="KW-0560">Oxidoreductase</keyword>
<dbReference type="Gene3D" id="2.40.30.10">
    <property type="entry name" value="Translation factors"/>
    <property type="match status" value="1"/>
</dbReference>
<dbReference type="RefSeq" id="WP_002464666.1">
    <property type="nucleotide sequence ID" value="NZ_AEUN01000483.1"/>
</dbReference>
<feature type="binding site" evidence="12">
    <location>
        <begin position="558"/>
        <end position="562"/>
    </location>
    <ligand>
        <name>NADP(+)</name>
        <dbReference type="ChEBI" id="CHEBI:58349"/>
    </ligand>
</feature>
<dbReference type="Gene3D" id="3.40.50.80">
    <property type="entry name" value="Nucleotide-binding domain of ferredoxin-NADP reductase (FNR) module"/>
    <property type="match status" value="1"/>
</dbReference>
<feature type="binding site" evidence="12">
    <location>
        <begin position="148"/>
        <end position="151"/>
    </location>
    <ligand>
        <name>FMN</name>
        <dbReference type="ChEBI" id="CHEBI:58210"/>
    </ligand>
</feature>
<evidence type="ECO:0000256" key="6">
    <source>
        <dbReference type="ARBA" id="ARBA00022827"/>
    </source>
</evidence>
<evidence type="ECO:0000259" key="14">
    <source>
        <dbReference type="PROSITE" id="PS50902"/>
    </source>
</evidence>
<keyword evidence="3" id="KW-0028">Amino-acid biosynthesis</keyword>
<keyword evidence="4" id="KW-0285">Flavoprotein</keyword>
<comment type="catalytic activity">
    <reaction evidence="11">
        <text>hydrogen sulfide + 3 NADP(+) + 3 H2O = sulfite + 3 NADPH + 4 H(+)</text>
        <dbReference type="Rhea" id="RHEA:13801"/>
        <dbReference type="ChEBI" id="CHEBI:15377"/>
        <dbReference type="ChEBI" id="CHEBI:15378"/>
        <dbReference type="ChEBI" id="CHEBI:17359"/>
        <dbReference type="ChEBI" id="CHEBI:29919"/>
        <dbReference type="ChEBI" id="CHEBI:57783"/>
        <dbReference type="ChEBI" id="CHEBI:58349"/>
        <dbReference type="EC" id="1.8.1.2"/>
    </reaction>
</comment>
<dbReference type="InterPro" id="IPR017938">
    <property type="entry name" value="Riboflavin_synthase-like_b-brl"/>
</dbReference>
<evidence type="ECO:0000256" key="3">
    <source>
        <dbReference type="ARBA" id="ARBA00022605"/>
    </source>
</evidence>
<dbReference type="GO" id="GO:0010181">
    <property type="term" value="F:FMN binding"/>
    <property type="evidence" value="ECO:0007669"/>
    <property type="project" value="InterPro"/>
</dbReference>
<feature type="compositionally biased region" description="Polar residues" evidence="13">
    <location>
        <begin position="60"/>
        <end position="75"/>
    </location>
</feature>
<evidence type="ECO:0000256" key="9">
    <source>
        <dbReference type="ARBA" id="ARBA00023002"/>
    </source>
</evidence>
<dbReference type="Gene3D" id="1.20.990.10">
    <property type="entry name" value="NADPH-cytochrome p450 Reductase, Chain A, domain 3"/>
    <property type="match status" value="1"/>
</dbReference>
<keyword evidence="17" id="KW-1185">Reference proteome</keyword>
<evidence type="ECO:0000256" key="8">
    <source>
        <dbReference type="ARBA" id="ARBA00022982"/>
    </source>
</evidence>
<dbReference type="SUPFAM" id="SSF52218">
    <property type="entry name" value="Flavoproteins"/>
    <property type="match status" value="1"/>
</dbReference>
<dbReference type="OrthoDB" id="9789468at2"/>
<dbReference type="NCBIfam" id="TIGR01931">
    <property type="entry name" value="cysJ"/>
    <property type="match status" value="1"/>
</dbReference>
<comment type="cofactor">
    <cofactor evidence="12">
        <name>FAD</name>
        <dbReference type="ChEBI" id="CHEBI:57692"/>
    </cofactor>
    <text evidence="12">Binds 1 FAD per subunit.</text>
</comment>
<dbReference type="GO" id="GO:0050660">
    <property type="term" value="F:flavin adenine dinucleotide binding"/>
    <property type="evidence" value="ECO:0007669"/>
    <property type="project" value="InterPro"/>
</dbReference>
<dbReference type="Pfam" id="PF00667">
    <property type="entry name" value="FAD_binding_1"/>
    <property type="match status" value="1"/>
</dbReference>
<keyword evidence="2" id="KW-0813">Transport</keyword>
<feature type="domain" description="Flavodoxin-like" evidence="14">
    <location>
        <begin position="95"/>
        <end position="233"/>
    </location>
</feature>